<proteinExistence type="predicted"/>
<dbReference type="Gene3D" id="1.20.120.1220">
    <property type="match status" value="1"/>
</dbReference>
<keyword evidence="1" id="KW-1133">Transmembrane helix</keyword>
<dbReference type="STRING" id="1344003.SAMN05445060_1320"/>
<dbReference type="RefSeq" id="WP_076477736.1">
    <property type="nucleotide sequence ID" value="NZ_FTNT01000003.1"/>
</dbReference>
<evidence type="ECO:0000259" key="2">
    <source>
        <dbReference type="Pfam" id="PF01478"/>
    </source>
</evidence>
<gene>
    <name evidence="3" type="ORF">SAMN05445060_1320</name>
</gene>
<dbReference type="EMBL" id="FTNT01000003">
    <property type="protein sequence ID" value="SIR87540.1"/>
    <property type="molecule type" value="Genomic_DNA"/>
</dbReference>
<evidence type="ECO:0000313" key="4">
    <source>
        <dbReference type="Proteomes" id="UP000186218"/>
    </source>
</evidence>
<reference evidence="3 4" key="1">
    <citation type="submission" date="2017-01" db="EMBL/GenBank/DDBJ databases">
        <authorList>
            <person name="Mah S.A."/>
            <person name="Swanson W.J."/>
            <person name="Moy G.W."/>
            <person name="Vacquier V.D."/>
        </authorList>
    </citation>
    <scope>NUCLEOTIDE SEQUENCE [LARGE SCALE GENOMIC DNA]</scope>
    <source>
        <strain evidence="3 4">CPCC 203464</strain>
    </source>
</reference>
<dbReference type="GO" id="GO:0004190">
    <property type="term" value="F:aspartic-type endopeptidase activity"/>
    <property type="evidence" value="ECO:0007669"/>
    <property type="project" value="InterPro"/>
</dbReference>
<feature type="transmembrane region" description="Helical" evidence="1">
    <location>
        <begin position="89"/>
        <end position="110"/>
    </location>
</feature>
<dbReference type="InterPro" id="IPR000045">
    <property type="entry name" value="Prepilin_IV_endopep_pep"/>
</dbReference>
<keyword evidence="3" id="KW-0489">Methyltransferase</keyword>
<dbReference type="GO" id="GO:0008168">
    <property type="term" value="F:methyltransferase activity"/>
    <property type="evidence" value="ECO:0007669"/>
    <property type="project" value="UniProtKB-KW"/>
</dbReference>
<dbReference type="GO" id="GO:0032259">
    <property type="term" value="P:methylation"/>
    <property type="evidence" value="ECO:0007669"/>
    <property type="project" value="UniProtKB-KW"/>
</dbReference>
<keyword evidence="3" id="KW-0808">Transferase</keyword>
<dbReference type="OrthoDB" id="4428077at2"/>
<dbReference type="Proteomes" id="UP000186218">
    <property type="component" value="Unassembled WGS sequence"/>
</dbReference>
<dbReference type="Pfam" id="PF01478">
    <property type="entry name" value="Peptidase_A24"/>
    <property type="match status" value="1"/>
</dbReference>
<organism evidence="3 4">
    <name type="scientific">Williamsia sterculiae</name>
    <dbReference type="NCBI Taxonomy" id="1344003"/>
    <lineage>
        <taxon>Bacteria</taxon>
        <taxon>Bacillati</taxon>
        <taxon>Actinomycetota</taxon>
        <taxon>Actinomycetes</taxon>
        <taxon>Mycobacteriales</taxon>
        <taxon>Nocardiaceae</taxon>
        <taxon>Williamsia</taxon>
    </lineage>
</organism>
<feature type="domain" description="Prepilin type IV endopeptidase peptidase" evidence="2">
    <location>
        <begin position="7"/>
        <end position="107"/>
    </location>
</feature>
<keyword evidence="1" id="KW-0812">Transmembrane</keyword>
<name>A0A1N7EHK4_9NOCA</name>
<dbReference type="GO" id="GO:0016020">
    <property type="term" value="C:membrane"/>
    <property type="evidence" value="ECO:0007669"/>
    <property type="project" value="InterPro"/>
</dbReference>
<keyword evidence="4" id="KW-1185">Reference proteome</keyword>
<accession>A0A1N7EHK4</accession>
<dbReference type="AlphaFoldDB" id="A0A1N7EHK4"/>
<feature type="transmembrane region" description="Helical" evidence="1">
    <location>
        <begin position="50"/>
        <end position="69"/>
    </location>
</feature>
<protein>
    <submittedName>
        <fullName evidence="3">Leader peptidase (Prepilin peptidase) / N-methyltransferase</fullName>
    </submittedName>
</protein>
<evidence type="ECO:0000313" key="3">
    <source>
        <dbReference type="EMBL" id="SIR87540.1"/>
    </source>
</evidence>
<sequence length="138" mass="13528">MELCLGVLIGSAVVLSVGDLRRRRLPNAATIPAMLAATIMAVSSTLRGDVTVGCGLAVALAVYTAGFLTGGCGGGDVKLAGVLGASVGGVMPTLVMIVLAQAATVVIAVLTRARRTSARPHAPPLIAAAIAVVIATGA</sequence>
<keyword evidence="1" id="KW-0472">Membrane</keyword>
<evidence type="ECO:0000256" key="1">
    <source>
        <dbReference type="SAM" id="Phobius"/>
    </source>
</evidence>